<dbReference type="PANTHER" id="PTHR30033">
    <property type="entry name" value="FLAGELLAR HOOK-ASSOCIATED PROTEIN 1"/>
    <property type="match status" value="1"/>
</dbReference>
<keyword evidence="10" id="KW-0969">Cilium</keyword>
<evidence type="ECO:0000256" key="6">
    <source>
        <dbReference type="ARBA" id="ARBA00023143"/>
    </source>
</evidence>
<evidence type="ECO:0000259" key="7">
    <source>
        <dbReference type="Pfam" id="PF00460"/>
    </source>
</evidence>
<dbReference type="Proteomes" id="UP000319342">
    <property type="component" value="Chromosome"/>
</dbReference>
<dbReference type="Pfam" id="PF00460">
    <property type="entry name" value="Flg_bb_rod"/>
    <property type="match status" value="1"/>
</dbReference>
<dbReference type="GO" id="GO:0044780">
    <property type="term" value="P:bacterial-type flagellum assembly"/>
    <property type="evidence" value="ECO:0007669"/>
    <property type="project" value="InterPro"/>
</dbReference>
<reference evidence="10 11" key="1">
    <citation type="submission" date="2019-02" db="EMBL/GenBank/DDBJ databases">
        <title>Deep-cultivation of Planctomycetes and their phenomic and genomic characterization uncovers novel biology.</title>
        <authorList>
            <person name="Wiegand S."/>
            <person name="Jogler M."/>
            <person name="Boedeker C."/>
            <person name="Pinto D."/>
            <person name="Vollmers J."/>
            <person name="Rivas-Marin E."/>
            <person name="Kohn T."/>
            <person name="Peeters S.H."/>
            <person name="Heuer A."/>
            <person name="Rast P."/>
            <person name="Oberbeckmann S."/>
            <person name="Bunk B."/>
            <person name="Jeske O."/>
            <person name="Meyerdierks A."/>
            <person name="Storesund J.E."/>
            <person name="Kallscheuer N."/>
            <person name="Luecker S."/>
            <person name="Lage O.M."/>
            <person name="Pohl T."/>
            <person name="Merkel B.J."/>
            <person name="Hornburger P."/>
            <person name="Mueller R.-W."/>
            <person name="Bruemmer F."/>
            <person name="Labrenz M."/>
            <person name="Spormann A.M."/>
            <person name="Op den Camp H."/>
            <person name="Overmann J."/>
            <person name="Amann R."/>
            <person name="Jetten M.S.M."/>
            <person name="Mascher T."/>
            <person name="Medema M.H."/>
            <person name="Devos D.P."/>
            <person name="Kaster A.-K."/>
            <person name="Ovreas L."/>
            <person name="Rohde M."/>
            <person name="Galperin M.Y."/>
            <person name="Jogler C."/>
        </authorList>
    </citation>
    <scope>NUCLEOTIDE SEQUENCE [LARGE SCALE GENOMIC DNA]</scope>
    <source>
        <strain evidence="10 11">Pla163</strain>
    </source>
</reference>
<dbReference type="GO" id="GO:0009424">
    <property type="term" value="C:bacterial-type flagellum hook"/>
    <property type="evidence" value="ECO:0007669"/>
    <property type="project" value="InterPro"/>
</dbReference>
<proteinExistence type="inferred from homology"/>
<evidence type="ECO:0000256" key="4">
    <source>
        <dbReference type="ARBA" id="ARBA00016244"/>
    </source>
</evidence>
<dbReference type="PRINTS" id="PR01005">
    <property type="entry name" value="FLGHOOKAP1"/>
</dbReference>
<dbReference type="PANTHER" id="PTHR30033:SF2">
    <property type="entry name" value="FLAGELLAR HOOK PROTEIN"/>
    <property type="match status" value="1"/>
</dbReference>
<comment type="similarity">
    <text evidence="3">Belongs to the flagella basal body rod proteins family.</text>
</comment>
<organism evidence="10 11">
    <name type="scientific">Rohdeia mirabilis</name>
    <dbReference type="NCBI Taxonomy" id="2528008"/>
    <lineage>
        <taxon>Bacteria</taxon>
        <taxon>Pseudomonadati</taxon>
        <taxon>Planctomycetota</taxon>
        <taxon>Planctomycetia</taxon>
        <taxon>Planctomycetia incertae sedis</taxon>
        <taxon>Rohdeia</taxon>
    </lineage>
</organism>
<dbReference type="InterPro" id="IPR001444">
    <property type="entry name" value="Flag_bb_rod_N"/>
</dbReference>
<feature type="domain" description="Flagellar basal body rod protein N-terminal" evidence="7">
    <location>
        <begin position="6"/>
        <end position="35"/>
    </location>
</feature>
<feature type="domain" description="Flagellar basal-body/hook protein C-terminal" evidence="8">
    <location>
        <begin position="743"/>
        <end position="783"/>
    </location>
</feature>
<dbReference type="Pfam" id="PF22638">
    <property type="entry name" value="FlgK_D1"/>
    <property type="match status" value="1"/>
</dbReference>
<evidence type="ECO:0000313" key="11">
    <source>
        <dbReference type="Proteomes" id="UP000319342"/>
    </source>
</evidence>
<comment type="subcellular location">
    <subcellularLocation>
        <location evidence="1">Bacterial flagellum</location>
    </subcellularLocation>
    <subcellularLocation>
        <location evidence="2">Secreted</location>
    </subcellularLocation>
</comment>
<evidence type="ECO:0000256" key="2">
    <source>
        <dbReference type="ARBA" id="ARBA00004613"/>
    </source>
</evidence>
<dbReference type="SUPFAM" id="SSF64518">
    <property type="entry name" value="Phase 1 flagellin"/>
    <property type="match status" value="1"/>
</dbReference>
<name>A0A518D508_9BACT</name>
<accession>A0A518D508</accession>
<feature type="domain" description="Flagellar hook-associated protein FlgK helical" evidence="9">
    <location>
        <begin position="94"/>
        <end position="309"/>
    </location>
</feature>
<sequence>MGSIGMNTGLQALLTAQYALDTVGNNIANASTPGYSRQKVGLAAGIGLDRGNILVGTGVLAGDLTRVVDDLLNRRIVGQLSIVGRLDQQLQRANEIQSIFGDLDGVGIGSMLDNFFDQISSLSIDPSDPVRRSSLVQGSEILATRFNEVNAGLEEAQTSTKSQAEIVVRQINDLAAQIADLNVKINEVEGGQVTANSLRDQRQQMLEQLSELVPIQVNDSGPGGVRVHVGGALLVDASTTLPLELQVADDGTLAVMAEGANSPLKNLSGKLGGLLNISNDFVSDLKSGLDGLASQLILEVNRVHTTGVPGSGPFNKLVAATPLKVAYEGGVLGVQKLSDSGLPFEISNGELTVNVHDTVTGLVVKHTVAIDPDMQVQELVDAISSIPDVQAYVDDAGHFTMTSSTGHAFEFSNLVVPHPDVAGTFGGAKASIGTGASEPFALVDGDTLDLSVMAGGIPSTVSVAFSASDFAAIGSATAEELAAVLNGDAAFAASGAVAVAKDGGLFVQTTSGGTTESLTITGGSAVGALGLAGAVGQTVTGALDSVDVEIGGSYDGAGDEVYTLRPTGEGSIGTTPGLTVEVVDSSGQVVGSLDVGEGYVPGTSLQLANGLTASFGIGDVSALAGDRLSVEATADSDTSDVLAVLGLNTYFEGSDAGSIKVRDELVDDPSLLASSSSGSGGNNGTLLALLELQDRSLEALGGQDFGERYGQMIAGVGFEVGSADASSRSSRAVLESLQSRRDSISGVNVDEELVSLIRFEQSFQAASRYIAALGEMEDTILSLI</sequence>
<evidence type="ECO:0000256" key="3">
    <source>
        <dbReference type="ARBA" id="ARBA00009677"/>
    </source>
</evidence>
<dbReference type="InterPro" id="IPR010930">
    <property type="entry name" value="Flg_bb/hook_C_dom"/>
</dbReference>
<keyword evidence="10" id="KW-0966">Cell projection</keyword>
<evidence type="ECO:0000313" key="10">
    <source>
        <dbReference type="EMBL" id="QDU86549.1"/>
    </source>
</evidence>
<keyword evidence="5" id="KW-0964">Secreted</keyword>
<dbReference type="GO" id="GO:0005198">
    <property type="term" value="F:structural molecule activity"/>
    <property type="evidence" value="ECO:0007669"/>
    <property type="project" value="InterPro"/>
</dbReference>
<dbReference type="OrthoDB" id="9802553at2"/>
<dbReference type="InterPro" id="IPR019776">
    <property type="entry name" value="Flagellar_basal_body_rod_CS"/>
</dbReference>
<protein>
    <recommendedName>
        <fullName evidence="4">Flagellar hook-associated protein 1</fullName>
    </recommendedName>
</protein>
<dbReference type="Pfam" id="PF06429">
    <property type="entry name" value="Flg_bbr_C"/>
    <property type="match status" value="1"/>
</dbReference>
<dbReference type="InterPro" id="IPR053927">
    <property type="entry name" value="FlgK_helical"/>
</dbReference>
<keyword evidence="6" id="KW-0975">Bacterial flagellum</keyword>
<dbReference type="GO" id="GO:0005576">
    <property type="term" value="C:extracellular region"/>
    <property type="evidence" value="ECO:0007669"/>
    <property type="project" value="UniProtKB-SubCell"/>
</dbReference>
<keyword evidence="10" id="KW-0282">Flagellum</keyword>
<dbReference type="EMBL" id="CP036290">
    <property type="protein sequence ID" value="QDU86549.1"/>
    <property type="molecule type" value="Genomic_DNA"/>
</dbReference>
<evidence type="ECO:0000256" key="5">
    <source>
        <dbReference type="ARBA" id="ARBA00022525"/>
    </source>
</evidence>
<evidence type="ECO:0000256" key="1">
    <source>
        <dbReference type="ARBA" id="ARBA00004365"/>
    </source>
</evidence>
<evidence type="ECO:0000259" key="8">
    <source>
        <dbReference type="Pfam" id="PF06429"/>
    </source>
</evidence>
<dbReference type="InterPro" id="IPR002371">
    <property type="entry name" value="FlgK"/>
</dbReference>
<keyword evidence="11" id="KW-1185">Reference proteome</keyword>
<gene>
    <name evidence="10" type="primary">flgK</name>
    <name evidence="10" type="ORF">Pla163_37000</name>
</gene>
<dbReference type="PROSITE" id="PS00588">
    <property type="entry name" value="FLAGELLA_BB_ROD"/>
    <property type="match status" value="1"/>
</dbReference>
<dbReference type="NCBIfam" id="TIGR02492">
    <property type="entry name" value="flgK_ends"/>
    <property type="match status" value="1"/>
</dbReference>
<dbReference type="AlphaFoldDB" id="A0A518D508"/>
<evidence type="ECO:0000259" key="9">
    <source>
        <dbReference type="Pfam" id="PF22638"/>
    </source>
</evidence>